<dbReference type="SUPFAM" id="SSF81383">
    <property type="entry name" value="F-box domain"/>
    <property type="match status" value="1"/>
</dbReference>
<accession>T1IWE7</accession>
<feature type="compositionally biased region" description="Low complexity" evidence="1">
    <location>
        <begin position="155"/>
        <end position="167"/>
    </location>
</feature>
<dbReference type="EnsemblMetazoa" id="SMAR005514-RA">
    <property type="protein sequence ID" value="SMAR005514-PA"/>
    <property type="gene ID" value="SMAR005514"/>
</dbReference>
<evidence type="ECO:0000313" key="4">
    <source>
        <dbReference type="Proteomes" id="UP000014500"/>
    </source>
</evidence>
<organism evidence="3 4">
    <name type="scientific">Strigamia maritima</name>
    <name type="common">European centipede</name>
    <name type="synonym">Geophilus maritimus</name>
    <dbReference type="NCBI Taxonomy" id="126957"/>
    <lineage>
        <taxon>Eukaryota</taxon>
        <taxon>Metazoa</taxon>
        <taxon>Ecdysozoa</taxon>
        <taxon>Arthropoda</taxon>
        <taxon>Myriapoda</taxon>
        <taxon>Chilopoda</taxon>
        <taxon>Pleurostigmophora</taxon>
        <taxon>Geophilomorpha</taxon>
        <taxon>Linotaeniidae</taxon>
        <taxon>Strigamia</taxon>
    </lineage>
</organism>
<evidence type="ECO:0000259" key="2">
    <source>
        <dbReference type="PROSITE" id="PS50181"/>
    </source>
</evidence>
<protein>
    <recommendedName>
        <fullName evidence="2">F-box domain-containing protein</fullName>
    </recommendedName>
</protein>
<reference evidence="3" key="2">
    <citation type="submission" date="2015-02" db="UniProtKB">
        <authorList>
            <consortium name="EnsemblMetazoa"/>
        </authorList>
    </citation>
    <scope>IDENTIFICATION</scope>
</reference>
<dbReference type="PhylomeDB" id="T1IWE7"/>
<dbReference type="AlphaFoldDB" id="T1IWE7"/>
<dbReference type="HOGENOM" id="CLU_039588_0_0_1"/>
<evidence type="ECO:0000256" key="1">
    <source>
        <dbReference type="SAM" id="MobiDB-lite"/>
    </source>
</evidence>
<reference evidence="4" key="1">
    <citation type="submission" date="2011-05" db="EMBL/GenBank/DDBJ databases">
        <authorList>
            <person name="Richards S.R."/>
            <person name="Qu J."/>
            <person name="Jiang H."/>
            <person name="Jhangiani S.N."/>
            <person name="Agravi P."/>
            <person name="Goodspeed R."/>
            <person name="Gross S."/>
            <person name="Mandapat C."/>
            <person name="Jackson L."/>
            <person name="Mathew T."/>
            <person name="Pu L."/>
            <person name="Thornton R."/>
            <person name="Saada N."/>
            <person name="Wilczek-Boney K.B."/>
            <person name="Lee S."/>
            <person name="Kovar C."/>
            <person name="Wu Y."/>
            <person name="Scherer S.E."/>
            <person name="Worley K.C."/>
            <person name="Muzny D.M."/>
            <person name="Gibbs R."/>
        </authorList>
    </citation>
    <scope>NUCLEOTIDE SEQUENCE</scope>
    <source>
        <strain evidence="4">Brora</strain>
    </source>
</reference>
<dbReference type="PANTHER" id="PTHR15537">
    <property type="entry name" value="F-BOX ONLY PROTEIN 7"/>
    <property type="match status" value="1"/>
</dbReference>
<dbReference type="SMART" id="SM00256">
    <property type="entry name" value="FBOX"/>
    <property type="match status" value="1"/>
</dbReference>
<dbReference type="Pfam" id="PF12937">
    <property type="entry name" value="F-box-like"/>
    <property type="match status" value="1"/>
</dbReference>
<dbReference type="Gene3D" id="1.20.1280.50">
    <property type="match status" value="1"/>
</dbReference>
<proteinExistence type="predicted"/>
<dbReference type="PROSITE" id="PS50181">
    <property type="entry name" value="FBOX"/>
    <property type="match status" value="1"/>
</dbReference>
<dbReference type="STRING" id="126957.T1IWE7"/>
<dbReference type="OMA" id="WITIFLP"/>
<dbReference type="Gene3D" id="3.40.1000.30">
    <property type="match status" value="1"/>
</dbReference>
<dbReference type="CDD" id="cd22087">
    <property type="entry name" value="F-box_FBXO7"/>
    <property type="match status" value="1"/>
</dbReference>
<dbReference type="InterPro" id="IPR021625">
    <property type="entry name" value="PI31_Prot_N"/>
</dbReference>
<dbReference type="GO" id="GO:1903599">
    <property type="term" value="P:positive regulation of autophagy of mitochondrion"/>
    <property type="evidence" value="ECO:0007669"/>
    <property type="project" value="TreeGrafter"/>
</dbReference>
<dbReference type="EMBL" id="JH431612">
    <property type="status" value="NOT_ANNOTATED_CDS"/>
    <property type="molecule type" value="Genomic_DNA"/>
</dbReference>
<feature type="domain" description="F-box" evidence="2">
    <location>
        <begin position="350"/>
        <end position="396"/>
    </location>
</feature>
<dbReference type="InterPro" id="IPR001810">
    <property type="entry name" value="F-box_dom"/>
</dbReference>
<feature type="region of interest" description="Disordered" evidence="1">
    <location>
        <begin position="132"/>
        <end position="174"/>
    </location>
</feature>
<dbReference type="Pfam" id="PF11566">
    <property type="entry name" value="PI31_Prot_N"/>
    <property type="match status" value="1"/>
</dbReference>
<dbReference type="Proteomes" id="UP000014500">
    <property type="component" value="Unassembled WGS sequence"/>
</dbReference>
<dbReference type="eggNOG" id="ENOG502SG71">
    <property type="taxonomic scope" value="Eukaryota"/>
</dbReference>
<evidence type="ECO:0000313" key="3">
    <source>
        <dbReference type="EnsemblMetazoa" id="SMAR005514-PA"/>
    </source>
</evidence>
<keyword evidence="4" id="KW-1185">Reference proteome</keyword>
<name>T1IWE7_STRMM</name>
<dbReference type="PANTHER" id="PTHR15537:SF2">
    <property type="entry name" value="F-BOX ONLY PROTEIN 7"/>
    <property type="match status" value="1"/>
</dbReference>
<dbReference type="InterPro" id="IPR047118">
    <property type="entry name" value="Fbxo7"/>
</dbReference>
<dbReference type="GO" id="GO:0019901">
    <property type="term" value="F:protein kinase binding"/>
    <property type="evidence" value="ECO:0007669"/>
    <property type="project" value="InterPro"/>
</dbReference>
<sequence length="541" mass="60558">MGIYVTIKIRYRFGSCSPFHVTRTTWKPVWICLRFREGDKEGGYVYLLQVHTMRFRIKLPNCTTCVVVNVEESDNLTLGSLKSATVEALKNLGIVGTQFELSLNGQDPILGDELTLNELGLVSGDILRILTPTPNQEHKNQTSVQIDERIEEDGPSSPVASSSGQSADADTSMAVDGEQPVDKIVVNRCLNEPILCRESTPYSVPEVLKQCYQSSAVETVYDALVVALHVMMLEAGFFPSMVRDDGNRVPASTKLGHVYRIPYCHTSCPNSTAVLTCVIMGPILSVNGSCASVNFHYTLKPCHFVRNDYFNASAVHSVYQNLSKLSHQFKDTVVYPLLTAMQEEEGIPFSCGMMSLATEIKLLILSYLNVRSLLHMSEVCREFRTLADESALWKRLCFIDFPANMSQSFITETSISWKHKYRILYKSRKSNPKHVCSVFPYPPPAYHIPPFQGLFPPRAGFGPPLMPPGILGGDYDRIPSFTGDTKWITIFLPLKINVVVPERGPMMPPPGPRLFHPGLPPPFPPTPSMPLSHWPRYLWFH</sequence>
<dbReference type="InterPro" id="IPR036047">
    <property type="entry name" value="F-box-like_dom_sf"/>
</dbReference>